<dbReference type="Proteomes" id="UP001218188">
    <property type="component" value="Unassembled WGS sequence"/>
</dbReference>
<comment type="caution">
    <text evidence="1">The sequence shown here is derived from an EMBL/GenBank/DDBJ whole genome shotgun (WGS) entry which is preliminary data.</text>
</comment>
<dbReference type="EMBL" id="JARJCM010000310">
    <property type="protein sequence ID" value="KAJ7019014.1"/>
    <property type="molecule type" value="Genomic_DNA"/>
</dbReference>
<proteinExistence type="predicted"/>
<organism evidence="1 2">
    <name type="scientific">Mycena alexandri</name>
    <dbReference type="NCBI Taxonomy" id="1745969"/>
    <lineage>
        <taxon>Eukaryota</taxon>
        <taxon>Fungi</taxon>
        <taxon>Dikarya</taxon>
        <taxon>Basidiomycota</taxon>
        <taxon>Agaricomycotina</taxon>
        <taxon>Agaricomycetes</taxon>
        <taxon>Agaricomycetidae</taxon>
        <taxon>Agaricales</taxon>
        <taxon>Marasmiineae</taxon>
        <taxon>Mycenaceae</taxon>
        <taxon>Mycena</taxon>
    </lineage>
</organism>
<protein>
    <submittedName>
        <fullName evidence="1">Uncharacterized protein</fullName>
    </submittedName>
</protein>
<gene>
    <name evidence="1" type="ORF">C8F04DRAFT_1198146</name>
</gene>
<name>A0AAD6WS74_9AGAR</name>
<keyword evidence="2" id="KW-1185">Reference proteome</keyword>
<sequence length="239" mass="27127">MPAIREWKVVKVQMFEVGQSSRYHCILAKPPSNWNTITEATPFKDVSTAGFSTTLGPASFYEPMQNKPDVTQLRSLIHPGQPRKVKRTRRMVKRWFVIVLGVRVPFGFAKHINLAEDLVPAKVTHTRCLFIQLNYHGVRKKAETKFVQKPSSGVLWTEIMTPAPLGVGKGRYGSYGPKRIHSQDSVGNWPKFVQWRFTEFAKEANSQKHQGHVSWTQHIWKGVTHPQSSGKEVAGGRNL</sequence>
<reference evidence="1" key="1">
    <citation type="submission" date="2023-03" db="EMBL/GenBank/DDBJ databases">
        <title>Massive genome expansion in bonnet fungi (Mycena s.s.) driven by repeated elements and novel gene families across ecological guilds.</title>
        <authorList>
            <consortium name="Lawrence Berkeley National Laboratory"/>
            <person name="Harder C.B."/>
            <person name="Miyauchi S."/>
            <person name="Viragh M."/>
            <person name="Kuo A."/>
            <person name="Thoen E."/>
            <person name="Andreopoulos B."/>
            <person name="Lu D."/>
            <person name="Skrede I."/>
            <person name="Drula E."/>
            <person name="Henrissat B."/>
            <person name="Morin E."/>
            <person name="Kohler A."/>
            <person name="Barry K."/>
            <person name="LaButti K."/>
            <person name="Morin E."/>
            <person name="Salamov A."/>
            <person name="Lipzen A."/>
            <person name="Mereny Z."/>
            <person name="Hegedus B."/>
            <person name="Baldrian P."/>
            <person name="Stursova M."/>
            <person name="Weitz H."/>
            <person name="Taylor A."/>
            <person name="Grigoriev I.V."/>
            <person name="Nagy L.G."/>
            <person name="Martin F."/>
            <person name="Kauserud H."/>
        </authorList>
    </citation>
    <scope>NUCLEOTIDE SEQUENCE</scope>
    <source>
        <strain evidence="1">CBHHK200</strain>
    </source>
</reference>
<accession>A0AAD6WS74</accession>
<evidence type="ECO:0000313" key="1">
    <source>
        <dbReference type="EMBL" id="KAJ7019014.1"/>
    </source>
</evidence>
<evidence type="ECO:0000313" key="2">
    <source>
        <dbReference type="Proteomes" id="UP001218188"/>
    </source>
</evidence>
<dbReference type="AlphaFoldDB" id="A0AAD6WS74"/>